<dbReference type="Pfam" id="PF07589">
    <property type="entry name" value="PEP-CTERM"/>
    <property type="match status" value="1"/>
</dbReference>
<dbReference type="SUPFAM" id="SSF49785">
    <property type="entry name" value="Galactose-binding domain-like"/>
    <property type="match status" value="1"/>
</dbReference>
<keyword evidence="1" id="KW-0732">Signal</keyword>
<gene>
    <name evidence="3" type="ORF">LPC04_17115</name>
</gene>
<dbReference type="InterPro" id="IPR013424">
    <property type="entry name" value="Ice-binding_C"/>
</dbReference>
<evidence type="ECO:0000256" key="1">
    <source>
        <dbReference type="SAM" id="SignalP"/>
    </source>
</evidence>
<dbReference type="EMBL" id="JAJLJH010000004">
    <property type="protein sequence ID" value="MCK9687426.1"/>
    <property type="molecule type" value="Genomic_DNA"/>
</dbReference>
<keyword evidence="4" id="KW-1185">Reference proteome</keyword>
<evidence type="ECO:0000313" key="3">
    <source>
        <dbReference type="EMBL" id="MCK9687426.1"/>
    </source>
</evidence>
<feature type="domain" description="Ice-binding protein C-terminal" evidence="2">
    <location>
        <begin position="168"/>
        <end position="192"/>
    </location>
</feature>
<name>A0A9X1YRL8_9BURK</name>
<proteinExistence type="predicted"/>
<sequence length="208" mass="21738">MEVGTSTSRAAAWVAALLVCGPAFAGPVSNGGFETGDFSSWTTTIDPSWDAVDTLAPQAGTYAAYFGNASVSSISQSLATQAGLAYTISFWLMNEADVNGVAQPNSFEFDWGGATEMSLTNAPVFGYTNYQYTLLAGSPSTDLTFKFSQAAAFWDFDSVDVELAAGGTVPEPGTFALVALAGALALVVSKRRSAIDVRRHSGQQGSRK</sequence>
<reference evidence="3" key="1">
    <citation type="submission" date="2021-11" db="EMBL/GenBank/DDBJ databases">
        <title>BS-T2-15 a new species belonging to the Comamonadaceae family isolated from the soil of a French oak forest.</title>
        <authorList>
            <person name="Mieszkin S."/>
            <person name="Alain K."/>
        </authorList>
    </citation>
    <scope>NUCLEOTIDE SEQUENCE</scope>
    <source>
        <strain evidence="3">BS-T2-15</strain>
    </source>
</reference>
<dbReference type="InterPro" id="IPR008979">
    <property type="entry name" value="Galactose-bd-like_sf"/>
</dbReference>
<protein>
    <submittedName>
        <fullName evidence="3">PEP-CTERM sorting domain-containing protein</fullName>
    </submittedName>
</protein>
<organism evidence="3 4">
    <name type="scientific">Scleromatobacter humisilvae</name>
    <dbReference type="NCBI Taxonomy" id="2897159"/>
    <lineage>
        <taxon>Bacteria</taxon>
        <taxon>Pseudomonadati</taxon>
        <taxon>Pseudomonadota</taxon>
        <taxon>Betaproteobacteria</taxon>
        <taxon>Burkholderiales</taxon>
        <taxon>Sphaerotilaceae</taxon>
        <taxon>Scleromatobacter</taxon>
    </lineage>
</organism>
<evidence type="ECO:0000313" key="4">
    <source>
        <dbReference type="Proteomes" id="UP001139353"/>
    </source>
</evidence>
<dbReference type="AlphaFoldDB" id="A0A9X1YRL8"/>
<dbReference type="Proteomes" id="UP001139353">
    <property type="component" value="Unassembled WGS sequence"/>
</dbReference>
<dbReference type="Gene3D" id="2.60.120.260">
    <property type="entry name" value="Galactose-binding domain-like"/>
    <property type="match status" value="1"/>
</dbReference>
<comment type="caution">
    <text evidence="3">The sequence shown here is derived from an EMBL/GenBank/DDBJ whole genome shotgun (WGS) entry which is preliminary data.</text>
</comment>
<accession>A0A9X1YRL8</accession>
<dbReference type="NCBIfam" id="TIGR02595">
    <property type="entry name" value="PEP_CTERM"/>
    <property type="match status" value="1"/>
</dbReference>
<feature type="signal peptide" evidence="1">
    <location>
        <begin position="1"/>
        <end position="25"/>
    </location>
</feature>
<evidence type="ECO:0000259" key="2">
    <source>
        <dbReference type="Pfam" id="PF07589"/>
    </source>
</evidence>
<feature type="chain" id="PRO_5040949175" evidence="1">
    <location>
        <begin position="26"/>
        <end position="208"/>
    </location>
</feature>
<dbReference type="RefSeq" id="WP_275683465.1">
    <property type="nucleotide sequence ID" value="NZ_JAJLJH010000004.1"/>
</dbReference>